<dbReference type="Pfam" id="PF07654">
    <property type="entry name" value="C1-set"/>
    <property type="match status" value="1"/>
</dbReference>
<dbReference type="PANTHER" id="PTHR11640">
    <property type="entry name" value="NEPHRIN"/>
    <property type="match status" value="1"/>
</dbReference>
<accession>A0A9D3LV90</accession>
<evidence type="ECO:0000256" key="3">
    <source>
        <dbReference type="ARBA" id="ARBA00023157"/>
    </source>
</evidence>
<dbReference type="GO" id="GO:0005886">
    <property type="term" value="C:plasma membrane"/>
    <property type="evidence" value="ECO:0007669"/>
    <property type="project" value="TreeGrafter"/>
</dbReference>
<keyword evidence="2 6" id="KW-0472">Membrane</keyword>
<evidence type="ECO:0000313" key="10">
    <source>
        <dbReference type="Proteomes" id="UP001044222"/>
    </source>
</evidence>
<reference evidence="9" key="1">
    <citation type="submission" date="2021-01" db="EMBL/GenBank/DDBJ databases">
        <title>A chromosome-scale assembly of European eel, Anguilla anguilla.</title>
        <authorList>
            <person name="Henkel C."/>
            <person name="Jong-Raadsen S.A."/>
            <person name="Dufour S."/>
            <person name="Weltzien F.-A."/>
            <person name="Palstra A.P."/>
            <person name="Pelster B."/>
            <person name="Spaink H.P."/>
            <person name="Van Den Thillart G.E."/>
            <person name="Jansen H."/>
            <person name="Zahm M."/>
            <person name="Klopp C."/>
            <person name="Cedric C."/>
            <person name="Louis A."/>
            <person name="Berthelot C."/>
            <person name="Parey E."/>
            <person name="Roest Crollius H."/>
            <person name="Montfort J."/>
            <person name="Robinson-Rechavi M."/>
            <person name="Bucao C."/>
            <person name="Bouchez O."/>
            <person name="Gislard M."/>
            <person name="Lluch J."/>
            <person name="Milhes M."/>
            <person name="Lampietro C."/>
            <person name="Lopez Roques C."/>
            <person name="Donnadieu C."/>
            <person name="Braasch I."/>
            <person name="Desvignes T."/>
            <person name="Postlethwait J."/>
            <person name="Bobe J."/>
            <person name="Guiguen Y."/>
            <person name="Dirks R."/>
        </authorList>
    </citation>
    <scope>NUCLEOTIDE SEQUENCE</scope>
    <source>
        <strain evidence="9">Tag_6206</strain>
        <tissue evidence="9">Liver</tissue>
    </source>
</reference>
<dbReference type="Proteomes" id="UP001044222">
    <property type="component" value="Chromosome 13"/>
</dbReference>
<dbReference type="GO" id="GO:0098609">
    <property type="term" value="P:cell-cell adhesion"/>
    <property type="evidence" value="ECO:0007669"/>
    <property type="project" value="TreeGrafter"/>
</dbReference>
<dbReference type="GO" id="GO:0005911">
    <property type="term" value="C:cell-cell junction"/>
    <property type="evidence" value="ECO:0007669"/>
    <property type="project" value="TreeGrafter"/>
</dbReference>
<dbReference type="SMART" id="SM00408">
    <property type="entry name" value="IGc2"/>
    <property type="match status" value="1"/>
</dbReference>
<keyword evidence="6" id="KW-0812">Transmembrane</keyword>
<comment type="subcellular location">
    <subcellularLocation>
        <location evidence="1">Membrane</location>
        <topology evidence="1">Single-pass type I membrane protein</topology>
    </subcellularLocation>
</comment>
<feature type="domain" description="Ig-like" evidence="8">
    <location>
        <begin position="250"/>
        <end position="328"/>
    </location>
</feature>
<dbReference type="SUPFAM" id="SSF48726">
    <property type="entry name" value="Immunoglobulin"/>
    <property type="match status" value="2"/>
</dbReference>
<dbReference type="SMART" id="SM00409">
    <property type="entry name" value="IG"/>
    <property type="match status" value="3"/>
</dbReference>
<dbReference type="InterPro" id="IPR003598">
    <property type="entry name" value="Ig_sub2"/>
</dbReference>
<evidence type="ECO:0000256" key="2">
    <source>
        <dbReference type="ARBA" id="ARBA00023136"/>
    </source>
</evidence>
<evidence type="ECO:0000313" key="9">
    <source>
        <dbReference type="EMBL" id="KAG5836887.1"/>
    </source>
</evidence>
<feature type="signal peptide" evidence="7">
    <location>
        <begin position="1"/>
        <end position="22"/>
    </location>
</feature>
<keyword evidence="7" id="KW-0732">Signal</keyword>
<sequence>MNLLPQLTFLLLLRIKGVFVNGLDSEIGYKMVVAQLGEPLSLMCRYNCTAWTRASWHLKKTGAPVCTSCFQETKKTDRNGSLCTELLSLRYVSLNQTHYNYACHSEEHDDPSLTQKMVRQVSVWVQAAPSAPVVTVTPQGDVWAGRPVGLMCATGGFHPRNVTVAWAFNGSPVMGTDELTLGTNTNGTFSARSKISVLPTSSHHRGIFTCEIHHTSLSHPLRANITLDVKYISLHVSYRDGTESTAEALPPPLTIRTRVGAFLELSCLVDSNPPTEGQWVRGSVDPSRQAMRTATTLTLDKVKVEDAGNYSCEASTRYETKQSLVTIEVNPAEFSWFMVLAATMVTVATVLCAAAVYFSLSSRRRRNAHLAFTTCDRGCMKHIFHSSIDTGKANGESRVETPPATGDNAVKWEPVAVTFTPADSQSDHEVPYADIMISVRGASTPELTHIPDPTPREHRQRWKEEWGSSGLLQVSHSADRLHVHQRDVARKLSTSSEYAVIQYRSEPLG</sequence>
<keyword evidence="5" id="KW-0393">Immunoglobulin domain</keyword>
<dbReference type="InterPro" id="IPR003597">
    <property type="entry name" value="Ig_C1-set"/>
</dbReference>
<name>A0A9D3LV90_ANGAN</name>
<feature type="chain" id="PRO_5039545147" description="Ig-like domain-containing protein" evidence="7">
    <location>
        <begin position="23"/>
        <end position="509"/>
    </location>
</feature>
<evidence type="ECO:0000256" key="7">
    <source>
        <dbReference type="SAM" id="SignalP"/>
    </source>
</evidence>
<dbReference type="PROSITE" id="PS50835">
    <property type="entry name" value="IG_LIKE"/>
    <property type="match status" value="2"/>
</dbReference>
<dbReference type="InterPro" id="IPR003599">
    <property type="entry name" value="Ig_sub"/>
</dbReference>
<protein>
    <recommendedName>
        <fullName evidence="8">Ig-like domain-containing protein</fullName>
    </recommendedName>
</protein>
<dbReference type="AlphaFoldDB" id="A0A9D3LV90"/>
<evidence type="ECO:0000259" key="8">
    <source>
        <dbReference type="PROSITE" id="PS50835"/>
    </source>
</evidence>
<dbReference type="InterPro" id="IPR007110">
    <property type="entry name" value="Ig-like_dom"/>
</dbReference>
<dbReference type="SMART" id="SM00407">
    <property type="entry name" value="IGc1"/>
    <property type="match status" value="1"/>
</dbReference>
<organism evidence="9 10">
    <name type="scientific">Anguilla anguilla</name>
    <name type="common">European freshwater eel</name>
    <name type="synonym">Muraena anguilla</name>
    <dbReference type="NCBI Taxonomy" id="7936"/>
    <lineage>
        <taxon>Eukaryota</taxon>
        <taxon>Metazoa</taxon>
        <taxon>Chordata</taxon>
        <taxon>Craniata</taxon>
        <taxon>Vertebrata</taxon>
        <taxon>Euteleostomi</taxon>
        <taxon>Actinopterygii</taxon>
        <taxon>Neopterygii</taxon>
        <taxon>Teleostei</taxon>
        <taxon>Anguilliformes</taxon>
        <taxon>Anguillidae</taxon>
        <taxon>Anguilla</taxon>
    </lineage>
</organism>
<dbReference type="InterPro" id="IPR036179">
    <property type="entry name" value="Ig-like_dom_sf"/>
</dbReference>
<dbReference type="InterPro" id="IPR051275">
    <property type="entry name" value="Cell_adhesion_signaling"/>
</dbReference>
<keyword evidence="4" id="KW-0325">Glycoprotein</keyword>
<evidence type="ECO:0000256" key="4">
    <source>
        <dbReference type="ARBA" id="ARBA00023180"/>
    </source>
</evidence>
<dbReference type="InterPro" id="IPR013783">
    <property type="entry name" value="Ig-like_fold"/>
</dbReference>
<keyword evidence="10" id="KW-1185">Reference proteome</keyword>
<evidence type="ECO:0000256" key="5">
    <source>
        <dbReference type="ARBA" id="ARBA00023319"/>
    </source>
</evidence>
<gene>
    <name evidence="9" type="ORF">ANANG_G00233450</name>
</gene>
<proteinExistence type="predicted"/>
<dbReference type="PANTHER" id="PTHR11640:SF158">
    <property type="entry name" value="V-SET AND IMMUNOGLOBULIN DOMAIN-CONTAINING PROTEIN 10-LIKE 2"/>
    <property type="match status" value="1"/>
</dbReference>
<dbReference type="GO" id="GO:0050839">
    <property type="term" value="F:cell adhesion molecule binding"/>
    <property type="evidence" value="ECO:0007669"/>
    <property type="project" value="TreeGrafter"/>
</dbReference>
<dbReference type="CDD" id="cd00096">
    <property type="entry name" value="Ig"/>
    <property type="match status" value="1"/>
</dbReference>
<dbReference type="EMBL" id="JAFIRN010000013">
    <property type="protein sequence ID" value="KAG5836887.1"/>
    <property type="molecule type" value="Genomic_DNA"/>
</dbReference>
<dbReference type="Pfam" id="PF13927">
    <property type="entry name" value="Ig_3"/>
    <property type="match status" value="1"/>
</dbReference>
<dbReference type="Gene3D" id="2.60.40.10">
    <property type="entry name" value="Immunoglobulins"/>
    <property type="match status" value="2"/>
</dbReference>
<evidence type="ECO:0000256" key="1">
    <source>
        <dbReference type="ARBA" id="ARBA00004479"/>
    </source>
</evidence>
<keyword evidence="3" id="KW-1015">Disulfide bond</keyword>
<feature type="transmembrane region" description="Helical" evidence="6">
    <location>
        <begin position="334"/>
        <end position="360"/>
    </location>
</feature>
<dbReference type="CDD" id="cd00098">
    <property type="entry name" value="IgC1"/>
    <property type="match status" value="1"/>
</dbReference>
<comment type="caution">
    <text evidence="9">The sequence shown here is derived from an EMBL/GenBank/DDBJ whole genome shotgun (WGS) entry which is preliminary data.</text>
</comment>
<feature type="domain" description="Ig-like" evidence="8">
    <location>
        <begin position="132"/>
        <end position="226"/>
    </location>
</feature>
<evidence type="ECO:0000256" key="6">
    <source>
        <dbReference type="SAM" id="Phobius"/>
    </source>
</evidence>
<keyword evidence="6" id="KW-1133">Transmembrane helix</keyword>